<dbReference type="KEGG" id="llu:AKJ09_01499"/>
<dbReference type="PANTHER" id="PTHR43861">
    <property type="entry name" value="TRANS-ACONITATE 2-METHYLTRANSFERASE-RELATED"/>
    <property type="match status" value="1"/>
</dbReference>
<dbReference type="Pfam" id="PF13489">
    <property type="entry name" value="Methyltransf_23"/>
    <property type="match status" value="1"/>
</dbReference>
<evidence type="ECO:0000313" key="2">
    <source>
        <dbReference type="Proteomes" id="UP000064967"/>
    </source>
</evidence>
<organism evidence="1 2">
    <name type="scientific">Labilithrix luteola</name>
    <dbReference type="NCBI Taxonomy" id="1391654"/>
    <lineage>
        <taxon>Bacteria</taxon>
        <taxon>Pseudomonadati</taxon>
        <taxon>Myxococcota</taxon>
        <taxon>Polyangia</taxon>
        <taxon>Polyangiales</taxon>
        <taxon>Labilitrichaceae</taxon>
        <taxon>Labilithrix</taxon>
    </lineage>
</organism>
<sequence length="302" mass="33299">MISRPCPLCADTDDSRVFAKSNFDFSALDAFAFASRKLPEYMHYRLVECPICDVLYASPVPTDSELSQAYHEAAFDSREEARFAAQVYGSFLPRIRSRLPDTRGALDIGAGDGAFLEELLDAGFTDVVGVEPSAAPIASASPRVQPLLKQGFFRADDYAASSFALITCFQTLEHLSDPIEMCRAAQRLLKPGGAMFVIAHDRRSLSARVLGTKSPIFDIEHLQLFSPDSARQLLERAGFTDVELDAVVNRYPLHYWAKLFPFPKPVKLPLVRALKQSRVGTFPLQIPAGNLAAIGWKRSANA</sequence>
<keyword evidence="1" id="KW-0808">Transferase</keyword>
<dbReference type="Proteomes" id="UP000064967">
    <property type="component" value="Chromosome"/>
</dbReference>
<dbReference type="GO" id="GO:0032259">
    <property type="term" value="P:methylation"/>
    <property type="evidence" value="ECO:0007669"/>
    <property type="project" value="UniProtKB-KW"/>
</dbReference>
<dbReference type="Gene3D" id="3.40.50.150">
    <property type="entry name" value="Vaccinia Virus protein VP39"/>
    <property type="match status" value="1"/>
</dbReference>
<dbReference type="InterPro" id="IPR029063">
    <property type="entry name" value="SAM-dependent_MTases_sf"/>
</dbReference>
<gene>
    <name evidence="1" type="ORF">AKJ09_01499</name>
</gene>
<dbReference type="SUPFAM" id="SSF53335">
    <property type="entry name" value="S-adenosyl-L-methionine-dependent methyltransferases"/>
    <property type="match status" value="1"/>
</dbReference>
<keyword evidence="1" id="KW-0489">Methyltransferase</keyword>
<reference evidence="1 2" key="1">
    <citation type="submission" date="2015-08" db="EMBL/GenBank/DDBJ databases">
        <authorList>
            <person name="Babu N.S."/>
            <person name="Beckwith C.J."/>
            <person name="Beseler K.G."/>
            <person name="Brison A."/>
            <person name="Carone J.V."/>
            <person name="Caskin T.P."/>
            <person name="Diamond M."/>
            <person name="Durham M.E."/>
            <person name="Foxe J.M."/>
            <person name="Go M."/>
            <person name="Henderson B.A."/>
            <person name="Jones I.B."/>
            <person name="McGettigan J.A."/>
            <person name="Micheletti S.J."/>
            <person name="Nasrallah M.E."/>
            <person name="Ortiz D."/>
            <person name="Piller C.R."/>
            <person name="Privatt S.R."/>
            <person name="Schneider S.L."/>
            <person name="Sharp S."/>
            <person name="Smith T.C."/>
            <person name="Stanton J.D."/>
            <person name="Ullery H.E."/>
            <person name="Wilson R.J."/>
            <person name="Serrano M.G."/>
            <person name="Buck G."/>
            <person name="Lee V."/>
            <person name="Wang Y."/>
            <person name="Carvalho R."/>
            <person name="Voegtly L."/>
            <person name="Shi R."/>
            <person name="Duckworth R."/>
            <person name="Johnson A."/>
            <person name="Loviza R."/>
            <person name="Walstead R."/>
            <person name="Shah Z."/>
            <person name="Kiflezghi M."/>
            <person name="Wade K."/>
            <person name="Ball S.L."/>
            <person name="Bradley K.W."/>
            <person name="Asai D.J."/>
            <person name="Bowman C.A."/>
            <person name="Russell D.A."/>
            <person name="Pope W.H."/>
            <person name="Jacobs-Sera D."/>
            <person name="Hendrix R.W."/>
            <person name="Hatfull G.F."/>
        </authorList>
    </citation>
    <scope>NUCLEOTIDE SEQUENCE [LARGE SCALE GENOMIC DNA]</scope>
    <source>
        <strain evidence="1 2">DSM 27648</strain>
    </source>
</reference>
<dbReference type="CDD" id="cd02440">
    <property type="entry name" value="AdoMet_MTases"/>
    <property type="match status" value="1"/>
</dbReference>
<evidence type="ECO:0000313" key="1">
    <source>
        <dbReference type="EMBL" id="AKU94835.1"/>
    </source>
</evidence>
<keyword evidence="2" id="KW-1185">Reference proteome</keyword>
<dbReference type="AlphaFoldDB" id="A0A0K1PMS3"/>
<accession>A0A0K1PMS3</accession>
<dbReference type="STRING" id="1391654.AKJ09_01499"/>
<dbReference type="GO" id="GO:0008168">
    <property type="term" value="F:methyltransferase activity"/>
    <property type="evidence" value="ECO:0007669"/>
    <property type="project" value="UniProtKB-KW"/>
</dbReference>
<dbReference type="EMBL" id="CP012333">
    <property type="protein sequence ID" value="AKU94835.1"/>
    <property type="molecule type" value="Genomic_DNA"/>
</dbReference>
<name>A0A0K1PMS3_9BACT</name>
<protein>
    <submittedName>
        <fullName evidence="1">SAM-dependent methyltransferase</fullName>
    </submittedName>
</protein>
<proteinExistence type="predicted"/>